<reference evidence="1" key="1">
    <citation type="submission" date="2017-10" db="EMBL/GenBank/DDBJ databases">
        <title>Escherichia coli strain KP_ZA plasmid pBO_OXA-181, complete sequence.</title>
        <authorList>
            <person name="Gaibani P."/>
        </authorList>
    </citation>
    <scope>NUCLEOTIDE SEQUENCE</scope>
    <source>
        <strain evidence="1">BO15V</strain>
        <plasmid evidence="1">pKP_BO_OXA-181</plasmid>
    </source>
</reference>
<accession>A0A2K9UZS6</accession>
<sequence>MAILVGNATNQGIYGMAQISDRTYDQLSTIRANYLRPKH</sequence>
<proteinExistence type="predicted"/>
<evidence type="ECO:0000313" key="1">
    <source>
        <dbReference type="EMBL" id="AUV50555.1"/>
    </source>
</evidence>
<dbReference type="AlphaFoldDB" id="A0A2K9UZS6"/>
<geneLocation type="plasmid" evidence="1">
    <name>pKP_BO_OXA-181</name>
</geneLocation>
<dbReference type="EMBL" id="MG228426">
    <property type="protein sequence ID" value="AUV50555.1"/>
    <property type="molecule type" value="Genomic_DNA"/>
</dbReference>
<organism evidence="1">
    <name type="scientific">Escherichia coli</name>
    <dbReference type="NCBI Taxonomy" id="562"/>
    <lineage>
        <taxon>Bacteria</taxon>
        <taxon>Pseudomonadati</taxon>
        <taxon>Pseudomonadota</taxon>
        <taxon>Gammaproteobacteria</taxon>
        <taxon>Enterobacterales</taxon>
        <taxon>Enterobacteriaceae</taxon>
        <taxon>Escherichia</taxon>
    </lineage>
</organism>
<protein>
    <submittedName>
        <fullName evidence="1">Transposase</fullName>
    </submittedName>
</protein>
<name>A0A2K9UZS6_ECOLX</name>
<keyword evidence="1" id="KW-0614">Plasmid</keyword>